<dbReference type="RefSeq" id="WP_290355904.1">
    <property type="nucleotide sequence ID" value="NZ_JAUFPT010000053.1"/>
</dbReference>
<protein>
    <submittedName>
        <fullName evidence="1">Uncharacterized protein</fullName>
    </submittedName>
</protein>
<name>A0ABT8APU6_9HYPH</name>
<reference evidence="2" key="1">
    <citation type="journal article" date="2019" name="Int. J. Syst. Evol. Microbiol.">
        <title>The Global Catalogue of Microorganisms (GCM) 10K type strain sequencing project: providing services to taxonomists for standard genome sequencing and annotation.</title>
        <authorList>
            <consortium name="The Broad Institute Genomics Platform"/>
            <consortium name="The Broad Institute Genome Sequencing Center for Infectious Disease"/>
            <person name="Wu L."/>
            <person name="Ma J."/>
        </authorList>
    </citation>
    <scope>NUCLEOTIDE SEQUENCE [LARGE SCALE GENOMIC DNA]</scope>
    <source>
        <strain evidence="2">CECT 7806</strain>
    </source>
</reference>
<proteinExistence type="predicted"/>
<dbReference type="Proteomes" id="UP001244297">
    <property type="component" value="Unassembled WGS sequence"/>
</dbReference>
<organism evidence="1 2">
    <name type="scientific">Methylobacterium longum</name>
    <dbReference type="NCBI Taxonomy" id="767694"/>
    <lineage>
        <taxon>Bacteria</taxon>
        <taxon>Pseudomonadati</taxon>
        <taxon>Pseudomonadota</taxon>
        <taxon>Alphaproteobacteria</taxon>
        <taxon>Hyphomicrobiales</taxon>
        <taxon>Methylobacteriaceae</taxon>
        <taxon>Methylobacterium</taxon>
    </lineage>
</organism>
<evidence type="ECO:0000313" key="2">
    <source>
        <dbReference type="Proteomes" id="UP001244297"/>
    </source>
</evidence>
<dbReference type="EMBL" id="JAUFPT010000053">
    <property type="protein sequence ID" value="MDN3571892.1"/>
    <property type="molecule type" value="Genomic_DNA"/>
</dbReference>
<comment type="caution">
    <text evidence="1">The sequence shown here is derived from an EMBL/GenBank/DDBJ whole genome shotgun (WGS) entry which is preliminary data.</text>
</comment>
<sequence length="72" mass="8093">MEASDLQHPPFRVLTFRDGQQVIAEDVETEVAARVRFASAVDLCKTRDDAHDHHVELHAGPKVLDRWSSADV</sequence>
<gene>
    <name evidence="1" type="ORF">QWZ18_14805</name>
</gene>
<evidence type="ECO:0000313" key="1">
    <source>
        <dbReference type="EMBL" id="MDN3571892.1"/>
    </source>
</evidence>
<accession>A0ABT8APU6</accession>
<keyword evidence="2" id="KW-1185">Reference proteome</keyword>